<protein>
    <recommendedName>
        <fullName evidence="2">Sema domain-containing protein</fullName>
    </recommendedName>
</protein>
<keyword evidence="4" id="KW-1185">Reference proteome</keyword>
<name>A0ABD0QI41_CIRMR</name>
<feature type="non-terminal residue" evidence="3">
    <location>
        <position position="51"/>
    </location>
</feature>
<comment type="caution">
    <text evidence="3">The sequence shown here is derived from an EMBL/GenBank/DDBJ whole genome shotgun (WGS) entry which is preliminary data.</text>
</comment>
<evidence type="ECO:0000313" key="3">
    <source>
        <dbReference type="EMBL" id="KAL0185895.1"/>
    </source>
</evidence>
<dbReference type="EMBL" id="JAMKFB020000008">
    <property type="protein sequence ID" value="KAL0185895.1"/>
    <property type="molecule type" value="Genomic_DNA"/>
</dbReference>
<feature type="non-terminal residue" evidence="3">
    <location>
        <position position="1"/>
    </location>
</feature>
<accession>A0ABD0QI41</accession>
<dbReference type="PROSITE" id="PS51004">
    <property type="entry name" value="SEMA"/>
    <property type="match status" value="1"/>
</dbReference>
<dbReference type="AlphaFoldDB" id="A0ABD0QI41"/>
<gene>
    <name evidence="3" type="ORF">M9458_017565</name>
</gene>
<dbReference type="InterPro" id="IPR001627">
    <property type="entry name" value="Semap_dom"/>
</dbReference>
<evidence type="ECO:0000313" key="4">
    <source>
        <dbReference type="Proteomes" id="UP001529510"/>
    </source>
</evidence>
<feature type="domain" description="Sema" evidence="2">
    <location>
        <begin position="1"/>
        <end position="51"/>
    </location>
</feature>
<dbReference type="Proteomes" id="UP001529510">
    <property type="component" value="Unassembled WGS sequence"/>
</dbReference>
<proteinExistence type="predicted"/>
<organism evidence="3 4">
    <name type="scientific">Cirrhinus mrigala</name>
    <name type="common">Mrigala</name>
    <dbReference type="NCBI Taxonomy" id="683832"/>
    <lineage>
        <taxon>Eukaryota</taxon>
        <taxon>Metazoa</taxon>
        <taxon>Chordata</taxon>
        <taxon>Craniata</taxon>
        <taxon>Vertebrata</taxon>
        <taxon>Euteleostomi</taxon>
        <taxon>Actinopterygii</taxon>
        <taxon>Neopterygii</taxon>
        <taxon>Teleostei</taxon>
        <taxon>Ostariophysi</taxon>
        <taxon>Cypriniformes</taxon>
        <taxon>Cyprinidae</taxon>
        <taxon>Labeoninae</taxon>
        <taxon>Labeonini</taxon>
        <taxon>Cirrhinus</taxon>
    </lineage>
</organism>
<evidence type="ECO:0000256" key="1">
    <source>
        <dbReference type="PROSITE-ProRule" id="PRU00352"/>
    </source>
</evidence>
<sequence>LVRSGRLMSLSVPAGDLNSLLPDEDGRRLYIGMKDHLLSTSLDDITQTPRK</sequence>
<dbReference type="InterPro" id="IPR036352">
    <property type="entry name" value="Semap_dom_sf"/>
</dbReference>
<reference evidence="3 4" key="1">
    <citation type="submission" date="2024-05" db="EMBL/GenBank/DDBJ databases">
        <title>Genome sequencing and assembly of Indian major carp, Cirrhinus mrigala (Hamilton, 1822).</title>
        <authorList>
            <person name="Mohindra V."/>
            <person name="Chowdhury L.M."/>
            <person name="Lal K."/>
            <person name="Jena J.K."/>
        </authorList>
    </citation>
    <scope>NUCLEOTIDE SEQUENCE [LARGE SCALE GENOMIC DNA]</scope>
    <source>
        <strain evidence="3">CM1030</strain>
        <tissue evidence="3">Blood</tissue>
    </source>
</reference>
<evidence type="ECO:0000259" key="2">
    <source>
        <dbReference type="PROSITE" id="PS51004"/>
    </source>
</evidence>
<comment type="caution">
    <text evidence="1">Lacks conserved residue(s) required for the propagation of feature annotation.</text>
</comment>
<dbReference type="SUPFAM" id="SSF101912">
    <property type="entry name" value="Sema domain"/>
    <property type="match status" value="1"/>
</dbReference>
<dbReference type="GO" id="GO:0007399">
    <property type="term" value="P:nervous system development"/>
    <property type="evidence" value="ECO:0007669"/>
    <property type="project" value="UniProtKB-ARBA"/>
</dbReference>